<name>A0A1I6CPA4_9FIRM</name>
<dbReference type="GO" id="GO:0005886">
    <property type="term" value="C:plasma membrane"/>
    <property type="evidence" value="ECO:0007669"/>
    <property type="project" value="UniProtKB-SubCell"/>
</dbReference>
<keyword evidence="5 6" id="KW-0472">Membrane</keyword>
<feature type="transmembrane region" description="Helical" evidence="6">
    <location>
        <begin position="295"/>
        <end position="320"/>
    </location>
</feature>
<dbReference type="SUPFAM" id="SSF103473">
    <property type="entry name" value="MFS general substrate transporter"/>
    <property type="match status" value="1"/>
</dbReference>
<feature type="transmembrane region" description="Helical" evidence="6">
    <location>
        <begin position="12"/>
        <end position="34"/>
    </location>
</feature>
<evidence type="ECO:0000313" key="9">
    <source>
        <dbReference type="Proteomes" id="UP000199584"/>
    </source>
</evidence>
<dbReference type="Pfam" id="PF07690">
    <property type="entry name" value="MFS_1"/>
    <property type="match status" value="1"/>
</dbReference>
<dbReference type="STRING" id="39060.SAMN05660706_10198"/>
<feature type="transmembrane region" description="Helical" evidence="6">
    <location>
        <begin position="273"/>
        <end position="289"/>
    </location>
</feature>
<evidence type="ECO:0000256" key="4">
    <source>
        <dbReference type="ARBA" id="ARBA00022989"/>
    </source>
</evidence>
<feature type="transmembrane region" description="Helical" evidence="6">
    <location>
        <begin position="359"/>
        <end position="382"/>
    </location>
</feature>
<dbReference type="Gene3D" id="1.20.1250.20">
    <property type="entry name" value="MFS general substrate transporter like domains"/>
    <property type="match status" value="1"/>
</dbReference>
<organism evidence="8 9">
    <name type="scientific">Desulfoscipio geothermicus DSM 3669</name>
    <dbReference type="NCBI Taxonomy" id="1121426"/>
    <lineage>
        <taxon>Bacteria</taxon>
        <taxon>Bacillati</taxon>
        <taxon>Bacillota</taxon>
        <taxon>Clostridia</taxon>
        <taxon>Eubacteriales</taxon>
        <taxon>Desulfallaceae</taxon>
        <taxon>Desulfoscipio</taxon>
    </lineage>
</organism>
<feature type="transmembrane region" description="Helical" evidence="6">
    <location>
        <begin position="78"/>
        <end position="101"/>
    </location>
</feature>
<dbReference type="InterPro" id="IPR052714">
    <property type="entry name" value="MFS_Exporter"/>
</dbReference>
<feature type="transmembrane region" description="Helical" evidence="6">
    <location>
        <begin position="107"/>
        <end position="125"/>
    </location>
</feature>
<feature type="transmembrane region" description="Helical" evidence="6">
    <location>
        <begin position="137"/>
        <end position="155"/>
    </location>
</feature>
<feature type="transmembrane region" description="Helical" evidence="6">
    <location>
        <begin position="332"/>
        <end position="353"/>
    </location>
</feature>
<dbReference type="Proteomes" id="UP000199584">
    <property type="component" value="Unassembled WGS sequence"/>
</dbReference>
<dbReference type="InterPro" id="IPR020846">
    <property type="entry name" value="MFS_dom"/>
</dbReference>
<keyword evidence="2" id="KW-0813">Transport</keyword>
<gene>
    <name evidence="8" type="ORF">SAMN05660706_10198</name>
</gene>
<feature type="transmembrane region" description="Helical" evidence="6">
    <location>
        <begin position="46"/>
        <end position="66"/>
    </location>
</feature>
<accession>A0A1I6CPA4</accession>
<feature type="transmembrane region" description="Helical" evidence="6">
    <location>
        <begin position="167"/>
        <end position="189"/>
    </location>
</feature>
<feature type="transmembrane region" description="Helical" evidence="6">
    <location>
        <begin position="210"/>
        <end position="238"/>
    </location>
</feature>
<comment type="subcellular location">
    <subcellularLocation>
        <location evidence="1">Cell membrane</location>
        <topology evidence="1">Multi-pass membrane protein</topology>
    </subcellularLocation>
</comment>
<dbReference type="InterPro" id="IPR036259">
    <property type="entry name" value="MFS_trans_sf"/>
</dbReference>
<evidence type="ECO:0000256" key="6">
    <source>
        <dbReference type="SAM" id="Phobius"/>
    </source>
</evidence>
<dbReference type="EMBL" id="FOYM01000001">
    <property type="protein sequence ID" value="SFQ94969.1"/>
    <property type="molecule type" value="Genomic_DNA"/>
</dbReference>
<evidence type="ECO:0000256" key="5">
    <source>
        <dbReference type="ARBA" id="ARBA00023136"/>
    </source>
</evidence>
<dbReference type="PROSITE" id="PS50850">
    <property type="entry name" value="MFS"/>
    <property type="match status" value="1"/>
</dbReference>
<dbReference type="InterPro" id="IPR011701">
    <property type="entry name" value="MFS"/>
</dbReference>
<evidence type="ECO:0000313" key="8">
    <source>
        <dbReference type="EMBL" id="SFQ94969.1"/>
    </source>
</evidence>
<keyword evidence="4 6" id="KW-1133">Transmembrane helix</keyword>
<dbReference type="RefSeq" id="WP_092481498.1">
    <property type="nucleotide sequence ID" value="NZ_FOYM01000001.1"/>
</dbReference>
<protein>
    <submittedName>
        <fullName evidence="8">Predicted arabinose efflux permease, MFS family</fullName>
    </submittedName>
</protein>
<evidence type="ECO:0000259" key="7">
    <source>
        <dbReference type="PROSITE" id="PS50850"/>
    </source>
</evidence>
<evidence type="ECO:0000256" key="3">
    <source>
        <dbReference type="ARBA" id="ARBA00022692"/>
    </source>
</evidence>
<dbReference type="OrthoDB" id="1807256at2"/>
<keyword evidence="3 6" id="KW-0812">Transmembrane</keyword>
<evidence type="ECO:0000256" key="2">
    <source>
        <dbReference type="ARBA" id="ARBA00022448"/>
    </source>
</evidence>
<keyword evidence="9" id="KW-1185">Reference proteome</keyword>
<sequence>MSGDNEKILTRDFMLCFWANFLFFGTNFYLIPILPVYLKELGNNNTSIGVIIGAFSFSAIFLRPLMGCLADSIPKRRLMLAGTAIFIVSPLLYLTTTSAAWLTLIRIAHGMGLAAYAVGSITFVAQIAPRKRLSQATGIFVTSVSLVTGIAPIVATHLKNFLDLPELFMVPSIASAVAAALVLLVREPAARPHLRREKHDFIGTLTDRHVLVPSLVFAGTILTLGAITAFLPLLVINWEYNNPALFFVVYSAVMVIMRLVAGSVPDRLGHERVVVPCLCLVAVAMLLLARSHNALTLAIAAIVFATGYSLAYPSLNALVVEHVPAHRRGASLGIFSASVDLGNFLGPVFIGLLADVAGLRLSLAASGLTPLLGAWLFAHYYLSRQNKVQVKHM</sequence>
<feature type="transmembrane region" description="Helical" evidence="6">
    <location>
        <begin position="244"/>
        <end position="261"/>
    </location>
</feature>
<feature type="domain" description="Major facilitator superfamily (MFS) profile" evidence="7">
    <location>
        <begin position="1"/>
        <end position="385"/>
    </location>
</feature>
<dbReference type="PANTHER" id="PTHR23531:SF1">
    <property type="entry name" value="QUINOLENE RESISTANCE PROTEIN NORA"/>
    <property type="match status" value="1"/>
</dbReference>
<reference evidence="9" key="1">
    <citation type="submission" date="2016-10" db="EMBL/GenBank/DDBJ databases">
        <authorList>
            <person name="Varghese N."/>
            <person name="Submissions S."/>
        </authorList>
    </citation>
    <scope>NUCLEOTIDE SEQUENCE [LARGE SCALE GENOMIC DNA]</scope>
    <source>
        <strain evidence="9">DSM 3669</strain>
    </source>
</reference>
<dbReference type="GO" id="GO:0022857">
    <property type="term" value="F:transmembrane transporter activity"/>
    <property type="evidence" value="ECO:0007669"/>
    <property type="project" value="InterPro"/>
</dbReference>
<proteinExistence type="predicted"/>
<dbReference type="CDD" id="cd17489">
    <property type="entry name" value="MFS_YfcJ_like"/>
    <property type="match status" value="1"/>
</dbReference>
<dbReference type="AlphaFoldDB" id="A0A1I6CPA4"/>
<evidence type="ECO:0000256" key="1">
    <source>
        <dbReference type="ARBA" id="ARBA00004651"/>
    </source>
</evidence>
<dbReference type="PANTHER" id="PTHR23531">
    <property type="entry name" value="QUINOLENE RESISTANCE PROTEIN NORA"/>
    <property type="match status" value="1"/>
</dbReference>